<dbReference type="STRING" id="1317121.ATO11_07800"/>
<name>A0A0L1JQZ4_9RHOB</name>
<dbReference type="Proteomes" id="UP000036938">
    <property type="component" value="Unassembled WGS sequence"/>
</dbReference>
<feature type="coiled-coil region" evidence="1">
    <location>
        <begin position="328"/>
        <end position="366"/>
    </location>
</feature>
<keyword evidence="3" id="KW-1185">Reference proteome</keyword>
<dbReference type="GO" id="GO:0015562">
    <property type="term" value="F:efflux transmembrane transporter activity"/>
    <property type="evidence" value="ECO:0007669"/>
    <property type="project" value="InterPro"/>
</dbReference>
<evidence type="ECO:0000313" key="2">
    <source>
        <dbReference type="EMBL" id="KNG94132.1"/>
    </source>
</evidence>
<dbReference type="AlphaFoldDB" id="A0A0L1JQZ4"/>
<gene>
    <name evidence="2" type="ORF">ATO11_07800</name>
</gene>
<dbReference type="Gene3D" id="1.20.1600.10">
    <property type="entry name" value="Outer membrane efflux proteins (OEP)"/>
    <property type="match status" value="1"/>
</dbReference>
<keyword evidence="1" id="KW-0175">Coiled coil</keyword>
<organism evidence="2 3">
    <name type="scientific">Pseudaestuariivita atlantica</name>
    <dbReference type="NCBI Taxonomy" id="1317121"/>
    <lineage>
        <taxon>Bacteria</taxon>
        <taxon>Pseudomonadati</taxon>
        <taxon>Pseudomonadota</taxon>
        <taxon>Alphaproteobacteria</taxon>
        <taxon>Rhodobacterales</taxon>
        <taxon>Paracoccaceae</taxon>
        <taxon>Pseudaestuariivita</taxon>
    </lineage>
</organism>
<comment type="caution">
    <text evidence="2">The sequence shown here is derived from an EMBL/GenBank/DDBJ whole genome shotgun (WGS) entry which is preliminary data.</text>
</comment>
<proteinExistence type="predicted"/>
<sequence length="432" mass="45709">MCLVAGIGLAGCMQGGDGDQVSRFRTQSPEAAERQAAREAVARQKEAEASVIIRSLQARSSALSSKSSYGQVADAVLAASSRAAEAELRAARLRATAASKNWLPRIGPNISLTSLGDFVASLIVEQVLFDNGRKKAEREFAKADVEVAAVVLSDDTNGRVAEALDLYVTAEEGRETAALSAQTLKEMAHFEWVMEQRVAGGVSDLSDLNVLRHKLAQIRADGARGQEMKTAALAELNAMSAKPLSGVRGLTRVRVPADGNQSLALLQAEAEAARKIAQARIDRAGQLPGLTASGQVGSDGSSGALRIAGDSLIGAGTGATLKAIALAEDAAKRQVAEAREDAERTMRNLDATLAAKRRQAAEADELARQAKVTLDLFQTQFEAGTRKVMDVVGVYETYAQAEQKRITLKFEAARVEIDIARELGRLADGSAI</sequence>
<protein>
    <submittedName>
        <fullName evidence="2">Transporter</fullName>
    </submittedName>
</protein>
<evidence type="ECO:0000256" key="1">
    <source>
        <dbReference type="SAM" id="Coils"/>
    </source>
</evidence>
<evidence type="ECO:0000313" key="3">
    <source>
        <dbReference type="Proteomes" id="UP000036938"/>
    </source>
</evidence>
<dbReference type="SUPFAM" id="SSF56954">
    <property type="entry name" value="Outer membrane efflux proteins (OEP)"/>
    <property type="match status" value="1"/>
</dbReference>
<accession>A0A0L1JQZ4</accession>
<dbReference type="PATRIC" id="fig|1317121.7.peg.2168"/>
<dbReference type="EMBL" id="AQQZ01000003">
    <property type="protein sequence ID" value="KNG94132.1"/>
    <property type="molecule type" value="Genomic_DNA"/>
</dbReference>
<reference evidence="2 3" key="1">
    <citation type="journal article" date="2015" name="Int. J. Syst. Evol. Microbiol.">
        <title>Aestuariivita atlantica sp. nov., isolated from deep sea sediment of the Atlantic Ocean.</title>
        <authorList>
            <person name="Li G."/>
            <person name="Lai Q."/>
            <person name="Du Y."/>
            <person name="Liu X."/>
            <person name="Sun F."/>
            <person name="Shao Z."/>
        </authorList>
    </citation>
    <scope>NUCLEOTIDE SEQUENCE [LARGE SCALE GENOMIC DNA]</scope>
    <source>
        <strain evidence="2 3">22II-S11-z3</strain>
    </source>
</reference>